<dbReference type="AlphaFoldDB" id="A0A428PRZ2"/>
<keyword evidence="1" id="KW-0812">Transmembrane</keyword>
<gene>
    <name evidence="2" type="ORF">CEP54_009176</name>
</gene>
<dbReference type="Proteomes" id="UP000288168">
    <property type="component" value="Unassembled WGS sequence"/>
</dbReference>
<reference evidence="2 3" key="1">
    <citation type="submission" date="2017-06" db="EMBL/GenBank/DDBJ databases">
        <title>Comparative genomic analysis of Ambrosia Fusariam Clade fungi.</title>
        <authorList>
            <person name="Stajich J.E."/>
            <person name="Carrillo J."/>
            <person name="Kijimoto T."/>
            <person name="Eskalen A."/>
            <person name="O'Donnell K."/>
            <person name="Kasson M."/>
        </authorList>
    </citation>
    <scope>NUCLEOTIDE SEQUENCE [LARGE SCALE GENOMIC DNA]</scope>
    <source>
        <strain evidence="2 3">NRRL62584</strain>
    </source>
</reference>
<dbReference type="OrthoDB" id="5098823at2759"/>
<keyword evidence="1" id="KW-0472">Membrane</keyword>
<evidence type="ECO:0000256" key="1">
    <source>
        <dbReference type="SAM" id="Phobius"/>
    </source>
</evidence>
<proteinExistence type="predicted"/>
<keyword evidence="3" id="KW-1185">Reference proteome</keyword>
<name>A0A428PRZ2_9HYPO</name>
<comment type="caution">
    <text evidence="2">The sequence shown here is derived from an EMBL/GenBank/DDBJ whole genome shotgun (WGS) entry which is preliminary data.</text>
</comment>
<dbReference type="EMBL" id="NKCI01000098">
    <property type="protein sequence ID" value="RSL55807.1"/>
    <property type="molecule type" value="Genomic_DNA"/>
</dbReference>
<organism evidence="2 3">
    <name type="scientific">Fusarium duplospermum</name>
    <dbReference type="NCBI Taxonomy" id="1325734"/>
    <lineage>
        <taxon>Eukaryota</taxon>
        <taxon>Fungi</taxon>
        <taxon>Dikarya</taxon>
        <taxon>Ascomycota</taxon>
        <taxon>Pezizomycotina</taxon>
        <taxon>Sordariomycetes</taxon>
        <taxon>Hypocreomycetidae</taxon>
        <taxon>Hypocreales</taxon>
        <taxon>Nectriaceae</taxon>
        <taxon>Fusarium</taxon>
        <taxon>Fusarium solani species complex</taxon>
    </lineage>
</organism>
<keyword evidence="1" id="KW-1133">Transmembrane helix</keyword>
<sequence length="65" mass="6793">MVVLSTEAIIAIVALPIGLSLSALAIYIAYLQLGHNRRNHAQGDVESVPLVNYPEAIAAGPSRPG</sequence>
<accession>A0A428PRZ2</accession>
<evidence type="ECO:0000313" key="2">
    <source>
        <dbReference type="EMBL" id="RSL55807.1"/>
    </source>
</evidence>
<evidence type="ECO:0000313" key="3">
    <source>
        <dbReference type="Proteomes" id="UP000288168"/>
    </source>
</evidence>
<protein>
    <submittedName>
        <fullName evidence="2">Uncharacterized protein</fullName>
    </submittedName>
</protein>
<feature type="transmembrane region" description="Helical" evidence="1">
    <location>
        <begin position="6"/>
        <end position="30"/>
    </location>
</feature>